<dbReference type="AlphaFoldDB" id="A0A6P9EMX9"/>
<dbReference type="SMART" id="SM00256">
    <property type="entry name" value="FBOX"/>
    <property type="match status" value="1"/>
</dbReference>
<dbReference type="InterPro" id="IPR015915">
    <property type="entry name" value="Kelch-typ_b-propeller"/>
</dbReference>
<dbReference type="Gene3D" id="1.20.1280.50">
    <property type="match status" value="1"/>
</dbReference>
<accession>A0A6P9EMX9</accession>
<dbReference type="FunCoup" id="A0A6P9EMX9">
    <property type="interactions" value="273"/>
</dbReference>
<dbReference type="Proteomes" id="UP000235220">
    <property type="component" value="Chromosome 9"/>
</dbReference>
<organism evidence="4 5">
    <name type="scientific">Juglans regia</name>
    <name type="common">English walnut</name>
    <dbReference type="NCBI Taxonomy" id="51240"/>
    <lineage>
        <taxon>Eukaryota</taxon>
        <taxon>Viridiplantae</taxon>
        <taxon>Streptophyta</taxon>
        <taxon>Embryophyta</taxon>
        <taxon>Tracheophyta</taxon>
        <taxon>Spermatophyta</taxon>
        <taxon>Magnoliopsida</taxon>
        <taxon>eudicotyledons</taxon>
        <taxon>Gunneridae</taxon>
        <taxon>Pentapetalae</taxon>
        <taxon>rosids</taxon>
        <taxon>fabids</taxon>
        <taxon>Fagales</taxon>
        <taxon>Juglandaceae</taxon>
        <taxon>Juglans</taxon>
    </lineage>
</organism>
<keyword evidence="4" id="KW-1185">Reference proteome</keyword>
<protein>
    <submittedName>
        <fullName evidence="5">F-box/kelch-repeat protein At5g26960-like</fullName>
    </submittedName>
</protein>
<dbReference type="Gene3D" id="2.120.10.80">
    <property type="entry name" value="Kelch-type beta propeller"/>
    <property type="match status" value="1"/>
</dbReference>
<dbReference type="PANTHER" id="PTHR46344:SF16">
    <property type="entry name" value="KELCH MOTIF FAMILY PROTEIN, EXPRESSED"/>
    <property type="match status" value="1"/>
</dbReference>
<dbReference type="PANTHER" id="PTHR46344">
    <property type="entry name" value="OS02G0202900 PROTEIN"/>
    <property type="match status" value="1"/>
</dbReference>
<dbReference type="InParanoid" id="A0A6P9EMX9"/>
<dbReference type="Pfam" id="PF00646">
    <property type="entry name" value="F-box"/>
    <property type="match status" value="1"/>
</dbReference>
<evidence type="ECO:0000313" key="5">
    <source>
        <dbReference type="RefSeq" id="XP_035549930.1"/>
    </source>
</evidence>
<evidence type="ECO:0000256" key="2">
    <source>
        <dbReference type="ARBA" id="ARBA00022737"/>
    </source>
</evidence>
<gene>
    <name evidence="5" type="primary">LOC108993042</name>
</gene>
<dbReference type="PROSITE" id="PS50181">
    <property type="entry name" value="FBOX"/>
    <property type="match status" value="1"/>
</dbReference>
<evidence type="ECO:0000256" key="1">
    <source>
        <dbReference type="ARBA" id="ARBA00022441"/>
    </source>
</evidence>
<reference evidence="5" key="1">
    <citation type="submission" date="2025-08" db="UniProtKB">
        <authorList>
            <consortium name="RefSeq"/>
        </authorList>
    </citation>
    <scope>IDENTIFICATION</scope>
    <source>
        <tissue evidence="5">Leaves</tissue>
    </source>
</reference>
<sequence length="433" mass="47154">MSESCNSRHFSWLMKSCFPNPKYTSPDSFSHPHSHIRLPLNVADHCSLPTTVSSLPNDLLLECLSRVPPSSLPALSLVCLRWARLLQSPYFFDLRRRLGRLENFVFAVSATDSGLYAASLRFHDDADALWKVAFFLPNDAVSLGSFHGLLSHARLSAVGHRIFIIGRNSMVRYDTWSGTVVARSAMIFPRKKFATAVVSGKIYAAGGGPRTSAVEEYNPDSDTWRVVAHAPRKRYGCIGASVDGVFYVIGGLKIGASVDEPSRAANAEAHVYASSMDLYDVEARTWLRSRAVPGGGCVVAACAAAGHVYVLASHAVELSFWRFDARRRTTSNSNNGSSVNSGFGEWCRLKSPPLLAQVRLDCTVRFSCVGVGVKVVLVQVTGCIDDLLRRSGRGLRGLREGLVLLYDSAGGDWSRGADLPEVIRHAACVSVEC</sequence>
<dbReference type="RefSeq" id="XP_035549930.1">
    <property type="nucleotide sequence ID" value="XM_035694037.1"/>
</dbReference>
<evidence type="ECO:0000313" key="4">
    <source>
        <dbReference type="Proteomes" id="UP000235220"/>
    </source>
</evidence>
<proteinExistence type="predicted"/>
<keyword evidence="2" id="KW-0677">Repeat</keyword>
<dbReference type="SMART" id="SM00612">
    <property type="entry name" value="Kelch"/>
    <property type="match status" value="2"/>
</dbReference>
<dbReference type="SUPFAM" id="SSF117281">
    <property type="entry name" value="Kelch motif"/>
    <property type="match status" value="1"/>
</dbReference>
<dbReference type="CDD" id="cd22152">
    <property type="entry name" value="F-box_AtAFR-like"/>
    <property type="match status" value="1"/>
</dbReference>
<dbReference type="KEGG" id="jre:108993042"/>
<dbReference type="Pfam" id="PF01344">
    <property type="entry name" value="Kelch_1"/>
    <property type="match status" value="1"/>
</dbReference>
<dbReference type="SUPFAM" id="SSF81383">
    <property type="entry name" value="F-box domain"/>
    <property type="match status" value="1"/>
</dbReference>
<keyword evidence="1" id="KW-0880">Kelch repeat</keyword>
<evidence type="ECO:0000259" key="3">
    <source>
        <dbReference type="PROSITE" id="PS50181"/>
    </source>
</evidence>
<dbReference type="OrthoDB" id="45365at2759"/>
<name>A0A6P9EMX9_JUGRE</name>
<dbReference type="InterPro" id="IPR036047">
    <property type="entry name" value="F-box-like_dom_sf"/>
</dbReference>
<dbReference type="GeneID" id="108993042"/>
<feature type="domain" description="F-box" evidence="3">
    <location>
        <begin position="49"/>
        <end position="98"/>
    </location>
</feature>
<dbReference type="InterPro" id="IPR001810">
    <property type="entry name" value="F-box_dom"/>
</dbReference>
<dbReference type="InterPro" id="IPR006652">
    <property type="entry name" value="Kelch_1"/>
</dbReference>